<evidence type="ECO:0000256" key="4">
    <source>
        <dbReference type="ARBA" id="ARBA00022759"/>
    </source>
</evidence>
<name>A0ABU7YYG3_9GAMM</name>
<dbReference type="InterPro" id="IPR014721">
    <property type="entry name" value="Ribsml_uS5_D2-typ_fold_subgr"/>
</dbReference>
<feature type="region of interest" description="Disordered" evidence="9">
    <location>
        <begin position="132"/>
        <end position="168"/>
    </location>
</feature>
<reference evidence="10 11" key="1">
    <citation type="journal article" date="2016" name="Int. J. Syst. Evol. Microbiol.">
        <title>Lysobacter erysipheiresistens sp. nov., an antagonist of powdery mildew, isolated from tobacco-cultivated soil.</title>
        <authorList>
            <person name="Xie B."/>
            <person name="Li T."/>
            <person name="Lin X."/>
            <person name="Wang C.J."/>
            <person name="Chen Y.J."/>
            <person name="Liu W.J."/>
            <person name="Zhao Z.W."/>
        </authorList>
    </citation>
    <scope>NUCLEOTIDE SEQUENCE [LARGE SCALE GENOMIC DNA]</scope>
    <source>
        <strain evidence="10 11">RS-LYSO-3</strain>
    </source>
</reference>
<dbReference type="InterPro" id="IPR000100">
    <property type="entry name" value="RNase_P"/>
</dbReference>
<evidence type="ECO:0000256" key="1">
    <source>
        <dbReference type="ARBA" id="ARBA00002663"/>
    </source>
</evidence>
<dbReference type="PROSITE" id="PS00648">
    <property type="entry name" value="RIBONUCLEASE_P"/>
    <property type="match status" value="1"/>
</dbReference>
<dbReference type="InterPro" id="IPR020539">
    <property type="entry name" value="RNase_P_CS"/>
</dbReference>
<evidence type="ECO:0000313" key="10">
    <source>
        <dbReference type="EMBL" id="MEG3183853.1"/>
    </source>
</evidence>
<evidence type="ECO:0000256" key="3">
    <source>
        <dbReference type="ARBA" id="ARBA00022722"/>
    </source>
</evidence>
<comment type="similarity">
    <text evidence="7">Belongs to the RnpA family.</text>
</comment>
<evidence type="ECO:0000256" key="5">
    <source>
        <dbReference type="ARBA" id="ARBA00022801"/>
    </source>
</evidence>
<dbReference type="EMBL" id="JAXGFP010000003">
    <property type="protein sequence ID" value="MEG3183853.1"/>
    <property type="molecule type" value="Genomic_DNA"/>
</dbReference>
<dbReference type="SUPFAM" id="SSF54211">
    <property type="entry name" value="Ribosomal protein S5 domain 2-like"/>
    <property type="match status" value="1"/>
</dbReference>
<dbReference type="HAMAP" id="MF_00227">
    <property type="entry name" value="RNase_P"/>
    <property type="match status" value="1"/>
</dbReference>
<keyword evidence="3 7" id="KW-0540">Nuclease</keyword>
<evidence type="ECO:0000256" key="6">
    <source>
        <dbReference type="ARBA" id="ARBA00022884"/>
    </source>
</evidence>
<gene>
    <name evidence="7 10" type="primary">rnpA</name>
    <name evidence="10" type="ORF">SNE34_07505</name>
</gene>
<dbReference type="EC" id="3.1.26.5" evidence="7 8"/>
<comment type="caution">
    <text evidence="10">The sequence shown here is derived from an EMBL/GenBank/DDBJ whole genome shotgun (WGS) entry which is preliminary data.</text>
</comment>
<keyword evidence="2 7" id="KW-0819">tRNA processing</keyword>
<sequence>MTTTRFPRSARVRAGSDFDRIFKHGRRVALPVLALHWQAPSSDQPDSATDGPRLGLAVSRKVDPNAVGRNRIKRVLRETFRHHRAMLADGDYVVVARVGAARLGGAQVRDAFLNLLQRAGALSADGRASLPVPAVAGTMPAPAGSRSESAPAATGSPSIAPAPPVDGD</sequence>
<keyword evidence="6 7" id="KW-0694">RNA-binding</keyword>
<comment type="catalytic activity">
    <reaction evidence="7">
        <text>Endonucleolytic cleavage of RNA, removing 5'-extranucleotides from tRNA precursor.</text>
        <dbReference type="EC" id="3.1.26.5"/>
    </reaction>
</comment>
<dbReference type="Gene3D" id="3.30.230.10">
    <property type="match status" value="1"/>
</dbReference>
<protein>
    <recommendedName>
        <fullName evidence="7 8">Ribonuclease P protein component</fullName>
        <shortName evidence="7">RNase P protein</shortName>
        <shortName evidence="7">RNaseP protein</shortName>
        <ecNumber evidence="7 8">3.1.26.5</ecNumber>
    </recommendedName>
    <alternativeName>
        <fullName evidence="7">Protein C5</fullName>
    </alternativeName>
</protein>
<organism evidence="10 11">
    <name type="scientific">Novilysobacter erysipheiresistens</name>
    <dbReference type="NCBI Taxonomy" id="1749332"/>
    <lineage>
        <taxon>Bacteria</taxon>
        <taxon>Pseudomonadati</taxon>
        <taxon>Pseudomonadota</taxon>
        <taxon>Gammaproteobacteria</taxon>
        <taxon>Lysobacterales</taxon>
        <taxon>Lysobacteraceae</taxon>
        <taxon>Novilysobacter</taxon>
    </lineage>
</organism>
<dbReference type="RefSeq" id="WP_332616516.1">
    <property type="nucleotide sequence ID" value="NZ_JAXGFP010000003.1"/>
</dbReference>
<evidence type="ECO:0000256" key="2">
    <source>
        <dbReference type="ARBA" id="ARBA00022694"/>
    </source>
</evidence>
<keyword evidence="5 7" id="KW-0378">Hydrolase</keyword>
<evidence type="ECO:0000256" key="7">
    <source>
        <dbReference type="HAMAP-Rule" id="MF_00227"/>
    </source>
</evidence>
<dbReference type="PANTHER" id="PTHR33992:SF1">
    <property type="entry name" value="RIBONUCLEASE P PROTEIN COMPONENT"/>
    <property type="match status" value="1"/>
</dbReference>
<proteinExistence type="inferred from homology"/>
<accession>A0ABU7YYG3</accession>
<keyword evidence="4 7" id="KW-0255">Endonuclease</keyword>
<evidence type="ECO:0000256" key="9">
    <source>
        <dbReference type="SAM" id="MobiDB-lite"/>
    </source>
</evidence>
<dbReference type="Pfam" id="PF00825">
    <property type="entry name" value="Ribonuclease_P"/>
    <property type="match status" value="1"/>
</dbReference>
<comment type="function">
    <text evidence="1 7">RNaseP catalyzes the removal of the 5'-leader sequence from pre-tRNA to produce the mature 5'-terminus. It can also cleave other RNA substrates such as 4.5S RNA. The protein component plays an auxiliary but essential role in vivo by binding to the 5'-leader sequence and broadening the substrate specificity of the ribozyme.</text>
</comment>
<dbReference type="PANTHER" id="PTHR33992">
    <property type="entry name" value="RIBONUCLEASE P PROTEIN COMPONENT"/>
    <property type="match status" value="1"/>
</dbReference>
<evidence type="ECO:0000313" key="11">
    <source>
        <dbReference type="Proteomes" id="UP001355056"/>
    </source>
</evidence>
<evidence type="ECO:0000256" key="8">
    <source>
        <dbReference type="NCBIfam" id="TIGR00188"/>
    </source>
</evidence>
<dbReference type="InterPro" id="IPR020568">
    <property type="entry name" value="Ribosomal_Su5_D2-typ_SF"/>
</dbReference>
<dbReference type="Proteomes" id="UP001355056">
    <property type="component" value="Unassembled WGS sequence"/>
</dbReference>
<dbReference type="NCBIfam" id="TIGR00188">
    <property type="entry name" value="rnpA"/>
    <property type="match status" value="1"/>
</dbReference>
<keyword evidence="11" id="KW-1185">Reference proteome</keyword>
<comment type="subunit">
    <text evidence="7">Consists of a catalytic RNA component (M1 or rnpB) and a protein subunit.</text>
</comment>
<dbReference type="GO" id="GO:0004526">
    <property type="term" value="F:ribonuclease P activity"/>
    <property type="evidence" value="ECO:0007669"/>
    <property type="project" value="UniProtKB-EC"/>
</dbReference>